<dbReference type="InParanoid" id="E5AAK0"/>
<dbReference type="eggNOG" id="ENOG502TEVC">
    <property type="taxonomic scope" value="Eukaryota"/>
</dbReference>
<dbReference type="VEuPathDB" id="FungiDB:LEMA_P018210.1"/>
<dbReference type="OrthoDB" id="3770722at2759"/>
<sequence>MPDNNSTDSSPERSSSNPGNNLRRQVPHDGTFQNTALDSSVHLAGLIAEFQELHRNMSEREAEIRRNPPDNMPLPTRGANINFTSLRSQASAIPGQPVQGANGTTPLLAMEPSDPAHSVIKKPVTTLVSSLPQTTYSDQKDSAETTLEYIKVQRAVLDYLGKRAADTLTQRQACAWTAAIEPTTKKPAAQDALRLCYYMRSQGFDTYAGLKGKILLLFVAEPNGQDGGEVLPYWKQDFSTDQIIHSVSSELRNANGRRNAIVGGHAPPVGGGHNLGTNDMFAGMRGSGPFGPIPGTLDNPEDAGRYEDGEVDWAGELDVLDAMLTRARTTGYRTQQAPTARQPPPPPPPAQGQAQRTQLEARMAEAQANLDNILSATTSNPGLIESAISQVEGIQRLLDQV</sequence>
<dbReference type="AlphaFoldDB" id="E5AAK0"/>
<reference evidence="3" key="1">
    <citation type="journal article" date="2011" name="Nat. Commun.">
        <title>Effector diversification within compartments of the Leptosphaeria maculans genome affected by Repeat-Induced Point mutations.</title>
        <authorList>
            <person name="Rouxel T."/>
            <person name="Grandaubert J."/>
            <person name="Hane J.K."/>
            <person name="Hoede C."/>
            <person name="van de Wouw A.P."/>
            <person name="Couloux A."/>
            <person name="Dominguez V."/>
            <person name="Anthouard V."/>
            <person name="Bally P."/>
            <person name="Bourras S."/>
            <person name="Cozijnsen A.J."/>
            <person name="Ciuffetti L.M."/>
            <person name="Degrave A."/>
            <person name="Dilmaghani A."/>
            <person name="Duret L."/>
            <person name="Fudal I."/>
            <person name="Goodwin S.B."/>
            <person name="Gout L."/>
            <person name="Glaser N."/>
            <person name="Linglin J."/>
            <person name="Kema G.H.J."/>
            <person name="Lapalu N."/>
            <person name="Lawrence C.B."/>
            <person name="May K."/>
            <person name="Meyer M."/>
            <person name="Ollivier B."/>
            <person name="Poulain J."/>
            <person name="Schoch C.L."/>
            <person name="Simon A."/>
            <person name="Spatafora J.W."/>
            <person name="Stachowiak A."/>
            <person name="Turgeon B.G."/>
            <person name="Tyler B.M."/>
            <person name="Vincent D."/>
            <person name="Weissenbach J."/>
            <person name="Amselem J."/>
            <person name="Quesneville H."/>
            <person name="Oliver R.P."/>
            <person name="Wincker P."/>
            <person name="Balesdent M.-H."/>
            <person name="Howlett B.J."/>
        </authorList>
    </citation>
    <scope>NUCLEOTIDE SEQUENCE [LARGE SCALE GENOMIC DNA]</scope>
    <source>
        <strain evidence="3">JN3 / isolate v23.1.3 / race Av1-4-5-6-7-8</strain>
    </source>
</reference>
<dbReference type="EMBL" id="FP929138">
    <property type="protein sequence ID" value="CBY00691.1"/>
    <property type="molecule type" value="Genomic_DNA"/>
</dbReference>
<feature type="compositionally biased region" description="Polar residues" evidence="1">
    <location>
        <begin position="1"/>
        <end position="23"/>
    </location>
</feature>
<dbReference type="HOGENOM" id="CLU_687109_0_0_1"/>
<proteinExistence type="predicted"/>
<evidence type="ECO:0000313" key="3">
    <source>
        <dbReference type="Proteomes" id="UP000002668"/>
    </source>
</evidence>
<keyword evidence="3" id="KW-1185">Reference proteome</keyword>
<feature type="region of interest" description="Disordered" evidence="1">
    <location>
        <begin position="331"/>
        <end position="358"/>
    </location>
</feature>
<name>E5AAK0_LEPMJ</name>
<evidence type="ECO:0000313" key="2">
    <source>
        <dbReference type="EMBL" id="CBY00691.1"/>
    </source>
</evidence>
<feature type="compositionally biased region" description="Pro residues" evidence="1">
    <location>
        <begin position="341"/>
        <end position="350"/>
    </location>
</feature>
<protein>
    <submittedName>
        <fullName evidence="2">Predicted protein</fullName>
    </submittedName>
</protein>
<organism evidence="3">
    <name type="scientific">Leptosphaeria maculans (strain JN3 / isolate v23.1.3 / race Av1-4-5-6-7-8)</name>
    <name type="common">Blackleg fungus</name>
    <name type="synonym">Phoma lingam</name>
    <dbReference type="NCBI Taxonomy" id="985895"/>
    <lineage>
        <taxon>Eukaryota</taxon>
        <taxon>Fungi</taxon>
        <taxon>Dikarya</taxon>
        <taxon>Ascomycota</taxon>
        <taxon>Pezizomycotina</taxon>
        <taxon>Dothideomycetes</taxon>
        <taxon>Pleosporomycetidae</taxon>
        <taxon>Pleosporales</taxon>
        <taxon>Pleosporineae</taxon>
        <taxon>Leptosphaeriaceae</taxon>
        <taxon>Plenodomus</taxon>
        <taxon>Plenodomus lingam/Leptosphaeria maculans species complex</taxon>
    </lineage>
</organism>
<accession>E5AAK0</accession>
<feature type="region of interest" description="Disordered" evidence="1">
    <location>
        <begin position="1"/>
        <end position="33"/>
    </location>
</feature>
<gene>
    <name evidence="2" type="ORF">LEMA_P018210.1</name>
</gene>
<dbReference type="Proteomes" id="UP000002668">
    <property type="component" value="Genome"/>
</dbReference>
<evidence type="ECO:0000256" key="1">
    <source>
        <dbReference type="SAM" id="MobiDB-lite"/>
    </source>
</evidence>